<gene>
    <name evidence="2" type="ORF">A8709_18250</name>
</gene>
<dbReference type="AlphaFoldDB" id="A0A1C0ZZI7"/>
<comment type="caution">
    <text evidence="2">The sequence shown here is derived from an EMBL/GenBank/DDBJ whole genome shotgun (WGS) entry which is preliminary data.</text>
</comment>
<evidence type="ECO:0000259" key="1">
    <source>
        <dbReference type="Pfam" id="PF01636"/>
    </source>
</evidence>
<dbReference type="RefSeq" id="WP_065853600.1">
    <property type="nucleotide sequence ID" value="NZ_LYPC01000022.1"/>
</dbReference>
<dbReference type="EMBL" id="LYPC01000022">
    <property type="protein sequence ID" value="OCT13538.1"/>
    <property type="molecule type" value="Genomic_DNA"/>
</dbReference>
<dbReference type="STRING" id="512399.A8709_18250"/>
<dbReference type="Gene3D" id="3.90.1200.10">
    <property type="match status" value="1"/>
</dbReference>
<keyword evidence="2" id="KW-0808">Transferase</keyword>
<dbReference type="Pfam" id="PF01636">
    <property type="entry name" value="APH"/>
    <property type="match status" value="1"/>
</dbReference>
<keyword evidence="3" id="KW-1185">Reference proteome</keyword>
<evidence type="ECO:0000313" key="2">
    <source>
        <dbReference type="EMBL" id="OCT13538.1"/>
    </source>
</evidence>
<accession>A0A1C0ZZI7</accession>
<dbReference type="OrthoDB" id="236897at2"/>
<proteinExistence type="predicted"/>
<sequence length="283" mass="32549">MQKSVIDNVQKREEYNQVTQEEVLKGGNVNHIVRKANTVRRPIGYWSVSVHELLKHLEQQGFEGAPRFLGIDDSGREILTFISGEVPGNNYPKLEPYMWSDETLVGLARLLRRFHDATKAFTPNTEDRWQLSYADVAEHEVICHNDAALYNVVFQKGAPVALIDFDMAGPGPRMWDIAYFLYTSVPLASFAPEDPTGTTVAYQYEIHAVERRRRIHLFFEAYGIPIPNNLREWIIQRLMVLCDTLRNGAADGNPAFQKMVDEGHLAHYESEIRFVIDHFEDWI</sequence>
<feature type="domain" description="Aminoglycoside phosphotransferase" evidence="1">
    <location>
        <begin position="129"/>
        <end position="183"/>
    </location>
</feature>
<reference evidence="3" key="1">
    <citation type="submission" date="2016-05" db="EMBL/GenBank/DDBJ databases">
        <title>Paenibacillus oryzae. sp. nov., isolated from the rice root.</title>
        <authorList>
            <person name="Zhang J."/>
            <person name="Zhang X."/>
        </authorList>
    </citation>
    <scope>NUCLEOTIDE SEQUENCE [LARGE SCALE GENOMIC DNA]</scope>
    <source>
        <strain evidence="3">KCTC13222</strain>
    </source>
</reference>
<evidence type="ECO:0000313" key="3">
    <source>
        <dbReference type="Proteomes" id="UP000093309"/>
    </source>
</evidence>
<protein>
    <submittedName>
        <fullName evidence="2">Aminoglycoside phosphotransferase</fullName>
    </submittedName>
</protein>
<dbReference type="GO" id="GO:0016740">
    <property type="term" value="F:transferase activity"/>
    <property type="evidence" value="ECO:0007669"/>
    <property type="project" value="UniProtKB-KW"/>
</dbReference>
<organism evidence="2 3">
    <name type="scientific">Paenibacillus pectinilyticus</name>
    <dbReference type="NCBI Taxonomy" id="512399"/>
    <lineage>
        <taxon>Bacteria</taxon>
        <taxon>Bacillati</taxon>
        <taxon>Bacillota</taxon>
        <taxon>Bacilli</taxon>
        <taxon>Bacillales</taxon>
        <taxon>Paenibacillaceae</taxon>
        <taxon>Paenibacillus</taxon>
    </lineage>
</organism>
<name>A0A1C0ZZI7_9BACL</name>
<dbReference type="SUPFAM" id="SSF56112">
    <property type="entry name" value="Protein kinase-like (PK-like)"/>
    <property type="match status" value="1"/>
</dbReference>
<dbReference type="Proteomes" id="UP000093309">
    <property type="component" value="Unassembled WGS sequence"/>
</dbReference>
<dbReference type="InterPro" id="IPR002575">
    <property type="entry name" value="Aminoglycoside_PTrfase"/>
</dbReference>
<dbReference type="InterPro" id="IPR011009">
    <property type="entry name" value="Kinase-like_dom_sf"/>
</dbReference>